<reference evidence="2 3" key="1">
    <citation type="submission" date="2023-11" db="EMBL/GenBank/DDBJ databases">
        <title>A Novel Polar Bacteriovorax (B. antarcticus) Isolated from the Biocrust in Antarctica.</title>
        <authorList>
            <person name="Mun W."/>
            <person name="Choi S.Y."/>
            <person name="Mitchell R.J."/>
        </authorList>
    </citation>
    <scope>NUCLEOTIDE SEQUENCE [LARGE SCALE GENOMIC DNA]</scope>
    <source>
        <strain evidence="2 3">PP10</strain>
    </source>
</reference>
<evidence type="ECO:0000313" key="3">
    <source>
        <dbReference type="Proteomes" id="UP001302274"/>
    </source>
</evidence>
<name>A0ABU5VNK2_9BACT</name>
<feature type="domain" description="N-acetyltransferase" evidence="1">
    <location>
        <begin position="8"/>
        <end position="178"/>
    </location>
</feature>
<organism evidence="2 3">
    <name type="scientific">Bacteriovorax antarcticus</name>
    <dbReference type="NCBI Taxonomy" id="3088717"/>
    <lineage>
        <taxon>Bacteria</taxon>
        <taxon>Pseudomonadati</taxon>
        <taxon>Bdellovibrionota</taxon>
        <taxon>Bacteriovoracia</taxon>
        <taxon>Bacteriovoracales</taxon>
        <taxon>Bacteriovoracaceae</taxon>
        <taxon>Bacteriovorax</taxon>
    </lineage>
</organism>
<evidence type="ECO:0000313" key="2">
    <source>
        <dbReference type="EMBL" id="MEA9354622.1"/>
    </source>
</evidence>
<dbReference type="RefSeq" id="WP_323574062.1">
    <property type="nucleotide sequence ID" value="NZ_JAYGJQ010000001.1"/>
</dbReference>
<protein>
    <submittedName>
        <fullName evidence="2">GNAT family N-acetyltransferase</fullName>
        <ecNumber evidence="2">2.3.1.-</ecNumber>
    </submittedName>
</protein>
<dbReference type="Pfam" id="PF13527">
    <property type="entry name" value="Acetyltransf_9"/>
    <property type="match status" value="1"/>
</dbReference>
<dbReference type="InterPro" id="IPR000182">
    <property type="entry name" value="GNAT_dom"/>
</dbReference>
<dbReference type="InterPro" id="IPR016181">
    <property type="entry name" value="Acyl_CoA_acyltransferase"/>
</dbReference>
<gene>
    <name evidence="2" type="ORF">SHI21_00300</name>
</gene>
<dbReference type="SUPFAM" id="SSF55729">
    <property type="entry name" value="Acyl-CoA N-acyltransferases (Nat)"/>
    <property type="match status" value="1"/>
</dbReference>
<comment type="caution">
    <text evidence="2">The sequence shown here is derived from an EMBL/GenBank/DDBJ whole genome shotgun (WGS) entry which is preliminary data.</text>
</comment>
<dbReference type="EMBL" id="JAYGJQ010000001">
    <property type="protein sequence ID" value="MEA9354622.1"/>
    <property type="molecule type" value="Genomic_DNA"/>
</dbReference>
<dbReference type="PROSITE" id="PS51186">
    <property type="entry name" value="GNAT"/>
    <property type="match status" value="1"/>
</dbReference>
<keyword evidence="2" id="KW-0012">Acyltransferase</keyword>
<accession>A0ABU5VNK2</accession>
<sequence>MNKNSFTLTTLSENPEYFEEVITLIEKEFHYNSPLSYAKDFALLMDPLNFDNCYLYVDQATNKVVSHLAVCPRLMIKSNYTISVALIGGIATAVDFRGRDLFKNLMNHALAIHVQKCGLFILWSEITGLYEKFSFHLSGGLIETGPAVFSNNDRPMGFTKSTFRDLSPKDFENIQKIYRDFNQKYFFTVVREEKEWSIIREMDSIDLYIKKNETGTIEQYFCVNKGRDLTNIIHEVGCLPDQYLQMMKSLQKYRTWLPESELSLSSNKDIFFTAFMRLGNFNILKEFLKSVSEGQLELYEMTGDLICFRFGTIEHQSSHKDFLQYLFGPRPLKEFESLVLSPYIPGTDSI</sequence>
<dbReference type="GO" id="GO:0016746">
    <property type="term" value="F:acyltransferase activity"/>
    <property type="evidence" value="ECO:0007669"/>
    <property type="project" value="UniProtKB-KW"/>
</dbReference>
<keyword evidence="3" id="KW-1185">Reference proteome</keyword>
<dbReference type="EC" id="2.3.1.-" evidence="2"/>
<dbReference type="Gene3D" id="3.40.630.30">
    <property type="match status" value="1"/>
</dbReference>
<evidence type="ECO:0000259" key="1">
    <source>
        <dbReference type="PROSITE" id="PS51186"/>
    </source>
</evidence>
<keyword evidence="2" id="KW-0808">Transferase</keyword>
<proteinExistence type="predicted"/>
<dbReference type="Proteomes" id="UP001302274">
    <property type="component" value="Unassembled WGS sequence"/>
</dbReference>